<dbReference type="EMBL" id="OBMQ01000008">
    <property type="protein sequence ID" value="SOC15321.1"/>
    <property type="molecule type" value="Genomic_DNA"/>
</dbReference>
<reference evidence="2" key="1">
    <citation type="submission" date="2017-08" db="EMBL/GenBank/DDBJ databases">
        <authorList>
            <person name="Varghese N."/>
            <person name="Submissions S."/>
        </authorList>
    </citation>
    <scope>NUCLEOTIDE SEQUENCE [LARGE SCALE GENOMIC DNA]</scope>
    <source>
        <strain evidence="2">JC22</strain>
    </source>
</reference>
<keyword evidence="2" id="KW-1185">Reference proteome</keyword>
<accession>A0A285T2I3</accession>
<evidence type="ECO:0000313" key="2">
    <source>
        <dbReference type="Proteomes" id="UP000219636"/>
    </source>
</evidence>
<proteinExistence type="predicted"/>
<name>A0A285T2I3_9BACL</name>
<gene>
    <name evidence="1" type="ORF">SAMN05880501_10871</name>
</gene>
<sequence length="123" mass="15027">MGEKKANEVVNVREVSIMKMHPDKLAQMAEEELGEYPWEMFEENLEKPLEDQEERAEEELGEYPWEMFEENLEKPLEDQEEEDYCILDSPLFKMTEDELYERSLWYFEQQEEENEYEGLRITE</sequence>
<dbReference type="Proteomes" id="UP000219636">
    <property type="component" value="Unassembled WGS sequence"/>
</dbReference>
<evidence type="ECO:0000313" key="1">
    <source>
        <dbReference type="EMBL" id="SOC15321.1"/>
    </source>
</evidence>
<dbReference type="AlphaFoldDB" id="A0A285T2I3"/>
<protein>
    <submittedName>
        <fullName evidence="1">Uncharacterized protein</fullName>
    </submittedName>
</protein>
<organism evidence="1 2">
    <name type="scientific">Ureibacillus xyleni</name>
    <dbReference type="NCBI Taxonomy" id="614648"/>
    <lineage>
        <taxon>Bacteria</taxon>
        <taxon>Bacillati</taxon>
        <taxon>Bacillota</taxon>
        <taxon>Bacilli</taxon>
        <taxon>Bacillales</taxon>
        <taxon>Caryophanaceae</taxon>
        <taxon>Ureibacillus</taxon>
    </lineage>
</organism>